<keyword evidence="3" id="KW-1185">Reference proteome</keyword>
<reference evidence="2" key="1">
    <citation type="submission" date="2022-05" db="EMBL/GenBank/DDBJ databases">
        <authorList>
            <person name="Colautti A."/>
            <person name="Iacumin L."/>
        </authorList>
    </citation>
    <scope>NUCLEOTIDE SEQUENCE</scope>
    <source>
        <strain evidence="2">SK 55</strain>
    </source>
</reference>
<dbReference type="RefSeq" id="WP_269926618.1">
    <property type="nucleotide sequence ID" value="NZ_JAMKBJ010000007.1"/>
</dbReference>
<evidence type="ECO:0000256" key="1">
    <source>
        <dbReference type="SAM" id="Phobius"/>
    </source>
</evidence>
<organism evidence="2 3">
    <name type="scientific">Paenisporosarcina quisquiliarum</name>
    <dbReference type="NCBI Taxonomy" id="365346"/>
    <lineage>
        <taxon>Bacteria</taxon>
        <taxon>Bacillati</taxon>
        <taxon>Bacillota</taxon>
        <taxon>Bacilli</taxon>
        <taxon>Bacillales</taxon>
        <taxon>Caryophanaceae</taxon>
        <taxon>Paenisporosarcina</taxon>
    </lineage>
</organism>
<sequence>MGWILGGSALILLGLVGIYFMVYKYDRDKFELNHIDSPSTDSIIVSIVFLIGILLIAVFFEKLPIWLARSILLLVCLIPILIGVMVILEEI</sequence>
<feature type="transmembrane region" description="Helical" evidence="1">
    <location>
        <begin position="43"/>
        <end position="60"/>
    </location>
</feature>
<dbReference type="Proteomes" id="UP001152173">
    <property type="component" value="Unassembled WGS sequence"/>
</dbReference>
<keyword evidence="1" id="KW-0812">Transmembrane</keyword>
<comment type="caution">
    <text evidence="2">The sequence shown here is derived from an EMBL/GenBank/DDBJ whole genome shotgun (WGS) entry which is preliminary data.</text>
</comment>
<keyword evidence="1" id="KW-1133">Transmembrane helix</keyword>
<feature type="transmembrane region" description="Helical" evidence="1">
    <location>
        <begin position="66"/>
        <end position="88"/>
    </location>
</feature>
<accession>A0A9X3RDH0</accession>
<feature type="transmembrane region" description="Helical" evidence="1">
    <location>
        <begin position="6"/>
        <end position="23"/>
    </location>
</feature>
<dbReference type="AlphaFoldDB" id="A0A9X3RDH0"/>
<keyword evidence="1" id="KW-0472">Membrane</keyword>
<name>A0A9X3RDH0_9BACL</name>
<evidence type="ECO:0000313" key="3">
    <source>
        <dbReference type="Proteomes" id="UP001152173"/>
    </source>
</evidence>
<protein>
    <submittedName>
        <fullName evidence="2">Uncharacterized protein</fullName>
    </submittedName>
</protein>
<proteinExistence type="predicted"/>
<dbReference type="EMBL" id="JAMKBJ010000007">
    <property type="protein sequence ID" value="MCZ8537526.1"/>
    <property type="molecule type" value="Genomic_DNA"/>
</dbReference>
<gene>
    <name evidence="2" type="ORF">M9R32_10065</name>
</gene>
<evidence type="ECO:0000313" key="2">
    <source>
        <dbReference type="EMBL" id="MCZ8537526.1"/>
    </source>
</evidence>